<evidence type="ECO:0000313" key="2">
    <source>
        <dbReference type="Proteomes" id="UP001266305"/>
    </source>
</evidence>
<evidence type="ECO:0000313" key="1">
    <source>
        <dbReference type="EMBL" id="KAK2088287.1"/>
    </source>
</evidence>
<sequence>MGPLSRKFYCKGMSCGKVTLSACSQIGKFIWAGQLLFPPGPLLQSLATAWAAGAWGLHVQLIDCL</sequence>
<gene>
    <name evidence="1" type="ORF">P7K49_034194</name>
</gene>
<dbReference type="Proteomes" id="UP001266305">
    <property type="component" value="Unassembled WGS sequence"/>
</dbReference>
<reference evidence="1 2" key="1">
    <citation type="submission" date="2023-05" db="EMBL/GenBank/DDBJ databases">
        <title>B98-5 Cell Line De Novo Hybrid Assembly: An Optical Mapping Approach.</title>
        <authorList>
            <person name="Kananen K."/>
            <person name="Auerbach J.A."/>
            <person name="Kautto E."/>
            <person name="Blachly J.S."/>
        </authorList>
    </citation>
    <scope>NUCLEOTIDE SEQUENCE [LARGE SCALE GENOMIC DNA]</scope>
    <source>
        <strain evidence="1">B95-8</strain>
        <tissue evidence="1">Cell line</tissue>
    </source>
</reference>
<organism evidence="1 2">
    <name type="scientific">Saguinus oedipus</name>
    <name type="common">Cotton-top tamarin</name>
    <name type="synonym">Oedipomidas oedipus</name>
    <dbReference type="NCBI Taxonomy" id="9490"/>
    <lineage>
        <taxon>Eukaryota</taxon>
        <taxon>Metazoa</taxon>
        <taxon>Chordata</taxon>
        <taxon>Craniata</taxon>
        <taxon>Vertebrata</taxon>
        <taxon>Euteleostomi</taxon>
        <taxon>Mammalia</taxon>
        <taxon>Eutheria</taxon>
        <taxon>Euarchontoglires</taxon>
        <taxon>Primates</taxon>
        <taxon>Haplorrhini</taxon>
        <taxon>Platyrrhini</taxon>
        <taxon>Cebidae</taxon>
        <taxon>Callitrichinae</taxon>
        <taxon>Saguinus</taxon>
    </lineage>
</organism>
<protein>
    <submittedName>
        <fullName evidence="1">Uncharacterized protein</fullName>
    </submittedName>
</protein>
<dbReference type="EMBL" id="JASSZA010000019">
    <property type="protein sequence ID" value="KAK2088287.1"/>
    <property type="molecule type" value="Genomic_DNA"/>
</dbReference>
<proteinExistence type="predicted"/>
<keyword evidence="2" id="KW-1185">Reference proteome</keyword>
<comment type="caution">
    <text evidence="1">The sequence shown here is derived from an EMBL/GenBank/DDBJ whole genome shotgun (WGS) entry which is preliminary data.</text>
</comment>
<name>A0ABQ9TU24_SAGOE</name>
<accession>A0ABQ9TU24</accession>